<sequence length="573" mass="63007">MQDKLRRSGHSALARLFISGFLALIFSLGAQAEMEVRASVDRQQLSMDETFTLILQANSIRFSDVPDISPLNQDFHVLNQQESSSTSIINGELSSSRKWTYTLAPKREGDLTIPALTMGKYQTRPLTVSVRPDLRATQRSNEQVFLESDITPRSGPVQAQLDYTVKIFTSVNFLDAALDPLEVENAVVESLGESRYSTQISGQDYQVIERRYAIFPQSSGELQIPALTLQARVEGYRRSMFDPGRQIYRRSQNHRVRIDPPAPAFSGQVWLPAKQLKLQEQWSQSPETVYVGDSLTRNITLRATGLLGSQLPALPEISLPGTKLYPDQAKIDKAVINGQLQGTRTESLAIIPTQAGELVLPEIRLPWWNTQTQKQEVAVLPERKIQVLASPDANIGKPTLENTIASPVQPLNNSAQTDANSPVRLSAGQQPYVLAALAISVLLNILLAARLLTKRTTTSATAVKLKETPSEAKQYKALSKALKQGDPAQWRPALIAWTQATFGRPLNLTELADKIPGTKASANAIESALYSKNTADATTQASALDSAIATWREQQKGSKKKTTQGLAELYPGQ</sequence>
<comment type="caution">
    <text evidence="4">The sequence shown here is derived from an EMBL/GenBank/DDBJ whole genome shotgun (WGS) entry which is preliminary data.</text>
</comment>
<dbReference type="RefSeq" id="WP_190762401.1">
    <property type="nucleotide sequence ID" value="NZ_JACXLD010000001.1"/>
</dbReference>
<keyword evidence="2" id="KW-0812">Transmembrane</keyword>
<organism evidence="4 5">
    <name type="scientific">Spongiibacter pelagi</name>
    <dbReference type="NCBI Taxonomy" id="2760804"/>
    <lineage>
        <taxon>Bacteria</taxon>
        <taxon>Pseudomonadati</taxon>
        <taxon>Pseudomonadota</taxon>
        <taxon>Gammaproteobacteria</taxon>
        <taxon>Cellvibrionales</taxon>
        <taxon>Spongiibacteraceae</taxon>
        <taxon>Spongiibacter</taxon>
    </lineage>
</organism>
<dbReference type="PANTHER" id="PTHR40940:SF1">
    <property type="entry name" value="PROTEIN BATD"/>
    <property type="match status" value="1"/>
</dbReference>
<evidence type="ECO:0000313" key="4">
    <source>
        <dbReference type="EMBL" id="MBD2858036.1"/>
    </source>
</evidence>
<dbReference type="InterPro" id="IPR025738">
    <property type="entry name" value="BatD"/>
</dbReference>
<evidence type="ECO:0000256" key="1">
    <source>
        <dbReference type="SAM" id="MobiDB-lite"/>
    </source>
</evidence>
<evidence type="ECO:0000259" key="3">
    <source>
        <dbReference type="Pfam" id="PF25607"/>
    </source>
</evidence>
<keyword evidence="5" id="KW-1185">Reference proteome</keyword>
<evidence type="ECO:0000256" key="2">
    <source>
        <dbReference type="SAM" id="Phobius"/>
    </source>
</evidence>
<feature type="transmembrane region" description="Helical" evidence="2">
    <location>
        <begin position="432"/>
        <end position="452"/>
    </location>
</feature>
<dbReference type="Pfam" id="PF13584">
    <property type="entry name" value="BatD"/>
    <property type="match status" value="1"/>
</dbReference>
<evidence type="ECO:0000313" key="5">
    <source>
        <dbReference type="Proteomes" id="UP000610558"/>
    </source>
</evidence>
<dbReference type="PANTHER" id="PTHR40940">
    <property type="entry name" value="PROTEIN BATD-RELATED"/>
    <property type="match status" value="1"/>
</dbReference>
<dbReference type="Proteomes" id="UP000610558">
    <property type="component" value="Unassembled WGS sequence"/>
</dbReference>
<name>A0A927C1F2_9GAMM</name>
<protein>
    <submittedName>
        <fullName evidence="4">Protein BatD</fullName>
    </submittedName>
</protein>
<feature type="region of interest" description="Disordered" evidence="1">
    <location>
        <begin position="552"/>
        <end position="573"/>
    </location>
</feature>
<feature type="domain" description="DUF7939" evidence="3">
    <location>
        <begin position="472"/>
        <end position="554"/>
    </location>
</feature>
<reference evidence="4" key="1">
    <citation type="submission" date="2020-09" db="EMBL/GenBank/DDBJ databases">
        <authorList>
            <person name="Yoon J.-W."/>
        </authorList>
    </citation>
    <scope>NUCLEOTIDE SEQUENCE</scope>
    <source>
        <strain evidence="4">KMU-158</strain>
    </source>
</reference>
<gene>
    <name evidence="4" type="ORF">IB286_03380</name>
</gene>
<proteinExistence type="predicted"/>
<keyword evidence="2" id="KW-0472">Membrane</keyword>
<dbReference type="InterPro" id="IPR057699">
    <property type="entry name" value="DUF7939"/>
</dbReference>
<accession>A0A927C1F2</accession>
<dbReference type="Pfam" id="PF25607">
    <property type="entry name" value="DUF7939"/>
    <property type="match status" value="1"/>
</dbReference>
<dbReference type="EMBL" id="JACXLD010000001">
    <property type="protein sequence ID" value="MBD2858036.1"/>
    <property type="molecule type" value="Genomic_DNA"/>
</dbReference>
<dbReference type="AlphaFoldDB" id="A0A927C1F2"/>
<keyword evidence="2" id="KW-1133">Transmembrane helix</keyword>